<dbReference type="Pfam" id="PF03636">
    <property type="entry name" value="Glyco_hydro_65N"/>
    <property type="match status" value="1"/>
</dbReference>
<dbReference type="InterPro" id="IPR011013">
    <property type="entry name" value="Gal_mutarotase_sf_dom"/>
</dbReference>
<keyword evidence="5" id="KW-0325">Glycoprotein</keyword>
<sequence>MVSNEEDIYINHDPNPNFNSDSNSNSNSDPDPNYNFISRFTSTPSINSDSHLGSHPNSTFQLYLNRAKGKSSMIIMALIANFILFYSLHLLNVRFCEAFPYLVPEVEKESVFNNIFSSLEGLEDLVNSYENKDIFSQLKYSGQAFYDNELNVVGTLEFPLYNKYQRQPYVANGYIGSRIPNLGHGFTYDQLPDTCQYCEDDLSNGWPLFNKRFAGAFIAGFYDLQENTTGTNFPELLENGYESVIAAVPQWTTLNVAIEANGQNYTLDPSLETHEIGNITNYVQNMSLSNGIVTTQYTWLHNIDIKYTVVAHRAQPNLGLVTLDIQSRSDEVVNLRVEDILDFNTSQRCELTALGHDELGIYITFQPENVDSAHGAIYSRLIESLESAGATGASAVSNLEKVSDGERISQIAKITLEPFESTQINKVVGIVSSDSDPENLGTAKSVRESAKEAAQKYNNIQDILTTHNDAWTKLLGENPRVTFPSEPLLNLAARASVYHLLANTRPQAFGLTGAVGVGGLSSDSYAGMVFWDTDLWMFNGILPLMPSHAKSIVNYRLHLHEQAVQNVPEGYNGAVYPWTSGRYGNCTATGPCLNYEYHINTAVAMAAWELYISGASDELFLREYASTLINNAATFFSDYLVQWNDTLGQYTTSNLTDPDEYANHVDNGAYTNSGISLLMQWATMVGHILGEDVPDVYSQIAENLHIPSANNSQNITLEYSGMNSTVGIKQADVIMMTYPLANNLIDEEQGYINMEYYSMRQVSYGPAMTFPIFSIVASKLAVSGCASQSYLHKAVQPYLRGPFAQFSEQNNDDYKTNGGTHPAFPFLTAHGGFLQAALHGLTGMRHRLNVSDTGVIERFLFLDPIALPCLGEGVLFNSVFYNNHTISMSINQTHFTIENNGKTSDSQNADGFITLQLAERNPDHGTFVLLDGEKRSFALYKPEKSFVDSISECGDASFYNITEGAYGVTPISINDGDNTTRWQAKTNDTVGKILVDLHSIKNVSSVLFNCADRPPLSLKVSKYIGDKFTQVTDFLSQVDFGNEVYKNYRYANPNDKLYNQSEVFEEVSSQDVSISEPFSQEEFDQVLVPVRHNATLLDLEIQQCRFILIEVEGVHDNSSLEEDGDESYSDGAKLAEVAFF</sequence>
<dbReference type="InterPro" id="IPR012341">
    <property type="entry name" value="6hp_glycosidase-like_sf"/>
</dbReference>
<dbReference type="SUPFAM" id="SSF74650">
    <property type="entry name" value="Galactose mutarotase-like"/>
    <property type="match status" value="1"/>
</dbReference>
<dbReference type="GO" id="GO:0030287">
    <property type="term" value="C:cell wall-bounded periplasmic space"/>
    <property type="evidence" value="ECO:0007669"/>
    <property type="project" value="EnsemblFungi"/>
</dbReference>
<evidence type="ECO:0000256" key="4">
    <source>
        <dbReference type="ARBA" id="ARBA00022801"/>
    </source>
</evidence>
<keyword evidence="6" id="KW-0812">Transmembrane</keyword>
<name>A5DTX4_LODEL</name>
<dbReference type="FunCoup" id="A5DTX4">
    <property type="interactions" value="57"/>
</dbReference>
<evidence type="ECO:0000313" key="9">
    <source>
        <dbReference type="EMBL" id="EDK42632.1"/>
    </source>
</evidence>
<evidence type="ECO:0000259" key="7">
    <source>
        <dbReference type="Pfam" id="PF03632"/>
    </source>
</evidence>
<dbReference type="GeneID" id="5235751"/>
<dbReference type="GO" id="GO:0016020">
    <property type="term" value="C:membrane"/>
    <property type="evidence" value="ECO:0007669"/>
    <property type="project" value="EnsemblFungi"/>
</dbReference>
<dbReference type="PANTHER" id="PTHR11051:SF8">
    <property type="entry name" value="PROTEIN-GLUCOSYLGALACTOSYLHYDROXYLYSINE GLUCOSIDASE"/>
    <property type="match status" value="1"/>
</dbReference>
<evidence type="ECO:0000259" key="8">
    <source>
        <dbReference type="Pfam" id="PF03636"/>
    </source>
</evidence>
<organism evidence="9 10">
    <name type="scientific">Lodderomyces elongisporus (strain ATCC 11503 / CBS 2605 / JCM 1781 / NBRC 1676 / NRRL YB-4239)</name>
    <name type="common">Yeast</name>
    <name type="synonym">Saccharomyces elongisporus</name>
    <dbReference type="NCBI Taxonomy" id="379508"/>
    <lineage>
        <taxon>Eukaryota</taxon>
        <taxon>Fungi</taxon>
        <taxon>Dikarya</taxon>
        <taxon>Ascomycota</taxon>
        <taxon>Saccharomycotina</taxon>
        <taxon>Pichiomycetes</taxon>
        <taxon>Debaryomycetaceae</taxon>
        <taxon>Candida/Lodderomyces clade</taxon>
        <taxon>Lodderomyces</taxon>
    </lineage>
</organism>
<dbReference type="GO" id="GO:0005993">
    <property type="term" value="P:trehalose catabolic process"/>
    <property type="evidence" value="ECO:0007669"/>
    <property type="project" value="EnsemblFungi"/>
</dbReference>
<dbReference type="EC" id="3.2.1.28" evidence="3"/>
<evidence type="ECO:0000256" key="3">
    <source>
        <dbReference type="ARBA" id="ARBA00012757"/>
    </source>
</evidence>
<dbReference type="Gene3D" id="2.70.98.40">
    <property type="entry name" value="Glycoside hydrolase, family 65, N-terminal domain"/>
    <property type="match status" value="1"/>
</dbReference>
<keyword evidence="4" id="KW-0378">Hydrolase</keyword>
<dbReference type="InParanoid" id="A5DTX4"/>
<dbReference type="InterPro" id="IPR037018">
    <property type="entry name" value="GH65_N"/>
</dbReference>
<protein>
    <recommendedName>
        <fullName evidence="3">alpha,alpha-trehalase</fullName>
        <ecNumber evidence="3">3.2.1.28</ecNumber>
    </recommendedName>
</protein>
<feature type="domain" description="Glycoside hydrolase family 65 central catalytic" evidence="7">
    <location>
        <begin position="495"/>
        <end position="692"/>
    </location>
</feature>
<keyword evidence="6" id="KW-1133">Transmembrane helix</keyword>
<evidence type="ECO:0000256" key="6">
    <source>
        <dbReference type="SAM" id="Phobius"/>
    </source>
</evidence>
<gene>
    <name evidence="9" type="ORF">LELG_00810</name>
</gene>
<comment type="catalytic activity">
    <reaction evidence="1">
        <text>alpha,alpha-trehalose + H2O = alpha-D-glucose + beta-D-glucose</text>
        <dbReference type="Rhea" id="RHEA:32675"/>
        <dbReference type="ChEBI" id="CHEBI:15377"/>
        <dbReference type="ChEBI" id="CHEBI:15903"/>
        <dbReference type="ChEBI" id="CHEBI:16551"/>
        <dbReference type="ChEBI" id="CHEBI:17925"/>
        <dbReference type="EC" id="3.2.1.28"/>
    </reaction>
</comment>
<dbReference type="FunFam" id="1.50.10.10:FF:000032">
    <property type="entry name" value="Vacuolar acid trehalase"/>
    <property type="match status" value="1"/>
</dbReference>
<feature type="domain" description="Glycoside hydrolase family 65 N-terminal" evidence="8">
    <location>
        <begin position="162"/>
        <end position="434"/>
    </location>
</feature>
<accession>A5DTX4</accession>
<evidence type="ECO:0000256" key="2">
    <source>
        <dbReference type="ARBA" id="ARBA00006768"/>
    </source>
</evidence>
<dbReference type="GO" id="GO:0030246">
    <property type="term" value="F:carbohydrate binding"/>
    <property type="evidence" value="ECO:0007669"/>
    <property type="project" value="InterPro"/>
</dbReference>
<dbReference type="GO" id="GO:0009277">
    <property type="term" value="C:fungal-type cell wall"/>
    <property type="evidence" value="ECO:0007669"/>
    <property type="project" value="EnsemblFungi"/>
</dbReference>
<dbReference type="GO" id="GO:0004555">
    <property type="term" value="F:alpha,alpha-trehalase activity"/>
    <property type="evidence" value="ECO:0007669"/>
    <property type="project" value="UniProtKB-EC"/>
</dbReference>
<dbReference type="STRING" id="379508.A5DTX4"/>
<dbReference type="Gene3D" id="1.50.10.10">
    <property type="match status" value="1"/>
</dbReference>
<dbReference type="GO" id="GO:0015976">
    <property type="term" value="P:carbon utilization"/>
    <property type="evidence" value="ECO:0007669"/>
    <property type="project" value="EnsemblFungi"/>
</dbReference>
<dbReference type="KEGG" id="lel:PVL30_000778"/>
<dbReference type="GO" id="GO:0000328">
    <property type="term" value="C:fungal-type vacuole lumen"/>
    <property type="evidence" value="ECO:0007669"/>
    <property type="project" value="EnsemblFungi"/>
</dbReference>
<dbReference type="OrthoDB" id="200349at2759"/>
<proteinExistence type="inferred from homology"/>
<dbReference type="InterPro" id="IPR005196">
    <property type="entry name" value="Glyco_hydro_65_N"/>
</dbReference>
<evidence type="ECO:0000256" key="5">
    <source>
        <dbReference type="ARBA" id="ARBA00023180"/>
    </source>
</evidence>
<dbReference type="InterPro" id="IPR008928">
    <property type="entry name" value="6-hairpin_glycosidase_sf"/>
</dbReference>
<dbReference type="PANTHER" id="PTHR11051">
    <property type="entry name" value="GLYCOSYL HYDROLASE-RELATED"/>
    <property type="match status" value="1"/>
</dbReference>
<dbReference type="OMA" id="DIALAHW"/>
<feature type="transmembrane region" description="Helical" evidence="6">
    <location>
        <begin position="73"/>
        <end position="91"/>
    </location>
</feature>
<comment type="similarity">
    <text evidence="2">Belongs to the glycosyl hydrolase 65 family.</text>
</comment>
<evidence type="ECO:0000256" key="1">
    <source>
        <dbReference type="ARBA" id="ARBA00001576"/>
    </source>
</evidence>
<dbReference type="AlphaFoldDB" id="A5DTX4"/>
<dbReference type="HOGENOM" id="CLU_006285_4_0_1"/>
<evidence type="ECO:0000313" key="10">
    <source>
        <dbReference type="Proteomes" id="UP000001996"/>
    </source>
</evidence>
<dbReference type="Pfam" id="PF03632">
    <property type="entry name" value="Glyco_hydro_65m"/>
    <property type="match status" value="1"/>
</dbReference>
<dbReference type="InterPro" id="IPR005195">
    <property type="entry name" value="Glyco_hydro_65_M"/>
</dbReference>
<dbReference type="SUPFAM" id="SSF48208">
    <property type="entry name" value="Six-hairpin glycosidases"/>
    <property type="match status" value="1"/>
</dbReference>
<dbReference type="Proteomes" id="UP000001996">
    <property type="component" value="Unassembled WGS sequence"/>
</dbReference>
<dbReference type="GO" id="GO:0015771">
    <property type="term" value="P:trehalose transport"/>
    <property type="evidence" value="ECO:0007669"/>
    <property type="project" value="EnsemblFungi"/>
</dbReference>
<keyword evidence="6" id="KW-0472">Membrane</keyword>
<reference evidence="9 10" key="1">
    <citation type="journal article" date="2009" name="Nature">
        <title>Evolution of pathogenicity and sexual reproduction in eight Candida genomes.</title>
        <authorList>
            <person name="Butler G."/>
            <person name="Rasmussen M.D."/>
            <person name="Lin M.F."/>
            <person name="Santos M.A."/>
            <person name="Sakthikumar S."/>
            <person name="Munro C.A."/>
            <person name="Rheinbay E."/>
            <person name="Grabherr M."/>
            <person name="Forche A."/>
            <person name="Reedy J.L."/>
            <person name="Agrafioti I."/>
            <person name="Arnaud M.B."/>
            <person name="Bates S."/>
            <person name="Brown A.J."/>
            <person name="Brunke S."/>
            <person name="Costanzo M.C."/>
            <person name="Fitzpatrick D.A."/>
            <person name="de Groot P.W."/>
            <person name="Harris D."/>
            <person name="Hoyer L.L."/>
            <person name="Hube B."/>
            <person name="Klis F.M."/>
            <person name="Kodira C."/>
            <person name="Lennard N."/>
            <person name="Logue M.E."/>
            <person name="Martin R."/>
            <person name="Neiman A.M."/>
            <person name="Nikolaou E."/>
            <person name="Quail M.A."/>
            <person name="Quinn J."/>
            <person name="Santos M.C."/>
            <person name="Schmitzberger F.F."/>
            <person name="Sherlock G."/>
            <person name="Shah P."/>
            <person name="Silverstein K.A."/>
            <person name="Skrzypek M.S."/>
            <person name="Soll D."/>
            <person name="Staggs R."/>
            <person name="Stansfield I."/>
            <person name="Stumpf M.P."/>
            <person name="Sudbery P.E."/>
            <person name="Srikantha T."/>
            <person name="Zeng Q."/>
            <person name="Berman J."/>
            <person name="Berriman M."/>
            <person name="Heitman J."/>
            <person name="Gow N.A."/>
            <person name="Lorenz M.C."/>
            <person name="Birren B.W."/>
            <person name="Kellis M."/>
            <person name="Cuomo C.A."/>
        </authorList>
    </citation>
    <scope>NUCLEOTIDE SEQUENCE [LARGE SCALE GENOMIC DNA]</scope>
    <source>
        <strain evidence="10">ATCC 11503 / BCRC 21390 / CBS 2605 / JCM 1781 / NBRC 1676 / NRRL YB-4239</strain>
    </source>
</reference>
<keyword evidence="10" id="KW-1185">Reference proteome</keyword>
<dbReference type="eggNOG" id="KOG4125">
    <property type="taxonomic scope" value="Eukaryota"/>
</dbReference>
<dbReference type="EMBL" id="CH981524">
    <property type="protein sequence ID" value="EDK42632.1"/>
    <property type="molecule type" value="Genomic_DNA"/>
</dbReference>